<reference evidence="8 9" key="1">
    <citation type="journal article" date="2016" name="Nat. Commun.">
        <title>Thousands of microbial genomes shed light on interconnected biogeochemical processes in an aquifer system.</title>
        <authorList>
            <person name="Anantharaman K."/>
            <person name="Brown C.T."/>
            <person name="Hug L.A."/>
            <person name="Sharon I."/>
            <person name="Castelle C.J."/>
            <person name="Probst A.J."/>
            <person name="Thomas B.C."/>
            <person name="Singh A."/>
            <person name="Wilkins M.J."/>
            <person name="Karaoz U."/>
            <person name="Brodie E.L."/>
            <person name="Williams K.H."/>
            <person name="Hubbard S.S."/>
            <person name="Banfield J.F."/>
        </authorList>
    </citation>
    <scope>NUCLEOTIDE SEQUENCE [LARGE SCALE GENOMIC DNA]</scope>
</reference>
<feature type="binding site" evidence="5">
    <location>
        <position position="26"/>
    </location>
    <ligand>
        <name>AMP</name>
        <dbReference type="ChEBI" id="CHEBI:456215"/>
    </ligand>
</feature>
<feature type="binding site" evidence="5">
    <location>
        <position position="122"/>
    </location>
    <ligand>
        <name>ATP</name>
        <dbReference type="ChEBI" id="CHEBI:30616"/>
    </ligand>
</feature>
<feature type="binding site" evidence="5">
    <location>
        <position position="31"/>
    </location>
    <ligand>
        <name>AMP</name>
        <dbReference type="ChEBI" id="CHEBI:456215"/>
    </ligand>
</feature>
<comment type="caution">
    <text evidence="8">The sequence shown here is derived from an EMBL/GenBank/DDBJ whole genome shotgun (WGS) entry which is preliminary data.</text>
</comment>
<evidence type="ECO:0000256" key="3">
    <source>
        <dbReference type="ARBA" id="ARBA00022741"/>
    </source>
</evidence>
<sequence>MGAPGSGKGTQTELLAKKSGYEYFSTGALSREYATHKDDFGHKIKSIIDQGFILPIDIITEIFTKKFETLVDKPGVILDGYPRTIEQAQLLENIMERYEIRNLQALFLEVDKKKLKDRILKRGSVAGRADDDPAVVEKRFDQYMLKTAPVKDYYEQKGFLIHINGDQPIEAVHQEILKKLGIK</sequence>
<feature type="binding site" evidence="5">
    <location>
        <position position="128"/>
    </location>
    <ligand>
        <name>AMP</name>
        <dbReference type="ChEBI" id="CHEBI:456215"/>
    </ligand>
</feature>
<dbReference type="UniPathway" id="UPA00588">
    <property type="reaction ID" value="UER00649"/>
</dbReference>
<keyword evidence="2 5" id="KW-0545">Nucleotide biosynthesis</keyword>
<keyword evidence="5" id="KW-0963">Cytoplasm</keyword>
<evidence type="ECO:0000256" key="4">
    <source>
        <dbReference type="ARBA" id="ARBA00022777"/>
    </source>
</evidence>
<dbReference type="PROSITE" id="PS00113">
    <property type="entry name" value="ADENYLATE_KINASE"/>
    <property type="match status" value="1"/>
</dbReference>
<evidence type="ECO:0000256" key="1">
    <source>
        <dbReference type="ARBA" id="ARBA00022679"/>
    </source>
</evidence>
<comment type="catalytic activity">
    <reaction evidence="5 7">
        <text>AMP + ATP = 2 ADP</text>
        <dbReference type="Rhea" id="RHEA:12973"/>
        <dbReference type="ChEBI" id="CHEBI:30616"/>
        <dbReference type="ChEBI" id="CHEBI:456215"/>
        <dbReference type="ChEBI" id="CHEBI:456216"/>
        <dbReference type="EC" id="2.7.4.3"/>
    </reaction>
</comment>
<dbReference type="HAMAP" id="MF_00235">
    <property type="entry name" value="Adenylate_kinase_Adk"/>
    <property type="match status" value="1"/>
</dbReference>
<dbReference type="Proteomes" id="UP000177682">
    <property type="component" value="Unassembled WGS sequence"/>
</dbReference>
<dbReference type="GO" id="GO:0005524">
    <property type="term" value="F:ATP binding"/>
    <property type="evidence" value="ECO:0007669"/>
    <property type="project" value="UniProtKB-UniRule"/>
</dbReference>
<proteinExistence type="inferred from homology"/>
<comment type="function">
    <text evidence="5">Catalyzes the reversible transfer of the terminal phosphate group between ATP and AMP. Plays an important role in cellular energy homeostasis and in adenine nucleotide metabolism.</text>
</comment>
<dbReference type="InterPro" id="IPR033690">
    <property type="entry name" value="Adenylat_kinase_CS"/>
</dbReference>
<gene>
    <name evidence="5" type="primary">adk</name>
    <name evidence="8" type="ORF">A3E29_02690</name>
</gene>
<feature type="binding site" evidence="5">
    <location>
        <position position="87"/>
    </location>
    <ligand>
        <name>AMP</name>
        <dbReference type="ChEBI" id="CHEBI:456215"/>
    </ligand>
</feature>
<dbReference type="EMBL" id="MFEY01000007">
    <property type="protein sequence ID" value="OGE90402.1"/>
    <property type="molecule type" value="Genomic_DNA"/>
</dbReference>
<evidence type="ECO:0000313" key="9">
    <source>
        <dbReference type="Proteomes" id="UP000177682"/>
    </source>
</evidence>
<keyword evidence="1 5" id="KW-0808">Transferase</keyword>
<feature type="binding site" evidence="5">
    <location>
        <position position="139"/>
    </location>
    <ligand>
        <name>AMP</name>
        <dbReference type="ChEBI" id="CHEBI:456215"/>
    </ligand>
</feature>
<dbReference type="PANTHER" id="PTHR23359">
    <property type="entry name" value="NUCLEOTIDE KINASE"/>
    <property type="match status" value="1"/>
</dbReference>
<comment type="subcellular location">
    <subcellularLocation>
        <location evidence="5 7">Cytoplasm</location>
    </subcellularLocation>
</comment>
<evidence type="ECO:0000256" key="6">
    <source>
        <dbReference type="RuleBase" id="RU003330"/>
    </source>
</evidence>
<feature type="binding site" evidence="5">
    <location>
        <position position="167"/>
    </location>
    <ligand>
        <name>ATP</name>
        <dbReference type="ChEBI" id="CHEBI:30616"/>
    </ligand>
</feature>
<evidence type="ECO:0000256" key="2">
    <source>
        <dbReference type="ARBA" id="ARBA00022727"/>
    </source>
</evidence>
<accession>A0A1F5PL53</accession>
<dbReference type="AlphaFoldDB" id="A0A1F5PL53"/>
<keyword evidence="5 7" id="KW-0067">ATP-binding</keyword>
<comment type="subunit">
    <text evidence="5 7">Monomer.</text>
</comment>
<evidence type="ECO:0000256" key="5">
    <source>
        <dbReference type="HAMAP-Rule" id="MF_00235"/>
    </source>
</evidence>
<dbReference type="Pfam" id="PF00406">
    <property type="entry name" value="ADK"/>
    <property type="match status" value="1"/>
</dbReference>
<dbReference type="InterPro" id="IPR000850">
    <property type="entry name" value="Adenylat/UMP-CMP_kin"/>
</dbReference>
<name>A0A1F5PL53_9BACT</name>
<protein>
    <recommendedName>
        <fullName evidence="5 7">Adenylate kinase</fullName>
        <shortName evidence="5">AK</shortName>
        <ecNumber evidence="5 7">2.7.4.3</ecNumber>
    </recommendedName>
    <alternativeName>
        <fullName evidence="5">ATP-AMP transphosphorylase</fullName>
    </alternativeName>
    <alternativeName>
        <fullName evidence="5">ATP:AMP phosphotransferase</fullName>
    </alternativeName>
    <alternativeName>
        <fullName evidence="5">Adenylate monophosphate kinase</fullName>
    </alternativeName>
</protein>
<comment type="caution">
    <text evidence="5">Lacks conserved residue(s) required for the propagation of feature annotation.</text>
</comment>
<dbReference type="GO" id="GO:0044209">
    <property type="term" value="P:AMP salvage"/>
    <property type="evidence" value="ECO:0007669"/>
    <property type="project" value="UniProtKB-UniRule"/>
</dbReference>
<comment type="pathway">
    <text evidence="5">Purine metabolism; AMP biosynthesis via salvage pathway; AMP from ADP: step 1/1.</text>
</comment>
<dbReference type="CDD" id="cd01428">
    <property type="entry name" value="ADK"/>
    <property type="match status" value="1"/>
</dbReference>
<dbReference type="Gene3D" id="3.40.50.300">
    <property type="entry name" value="P-loop containing nucleotide triphosphate hydrolases"/>
    <property type="match status" value="1"/>
</dbReference>
<organism evidence="8 9">
    <name type="scientific">Candidatus Doudnabacteria bacterium RIFCSPHIGHO2_12_FULL_48_16</name>
    <dbReference type="NCBI Taxonomy" id="1817838"/>
    <lineage>
        <taxon>Bacteria</taxon>
        <taxon>Candidatus Doudnaibacteriota</taxon>
    </lineage>
</organism>
<keyword evidence="3 5" id="KW-0547">Nucleotide-binding</keyword>
<evidence type="ECO:0000313" key="8">
    <source>
        <dbReference type="EMBL" id="OGE90402.1"/>
    </source>
</evidence>
<feature type="region of interest" description="NMP" evidence="5">
    <location>
        <begin position="25"/>
        <end position="54"/>
    </location>
</feature>
<feature type="binding site" evidence="5">
    <location>
        <begin position="80"/>
        <end position="83"/>
    </location>
    <ligand>
        <name>AMP</name>
        <dbReference type="ChEBI" id="CHEBI:456215"/>
    </ligand>
</feature>
<feature type="binding site" evidence="5">
    <location>
        <begin position="5"/>
        <end position="10"/>
    </location>
    <ligand>
        <name>ATP</name>
        <dbReference type="ChEBI" id="CHEBI:30616"/>
    </ligand>
</feature>
<dbReference type="EC" id="2.7.4.3" evidence="5 7"/>
<dbReference type="SUPFAM" id="SSF52540">
    <property type="entry name" value="P-loop containing nucleoside triphosphate hydrolases"/>
    <property type="match status" value="1"/>
</dbReference>
<dbReference type="GO" id="GO:0005737">
    <property type="term" value="C:cytoplasm"/>
    <property type="evidence" value="ECO:0007669"/>
    <property type="project" value="UniProtKB-SubCell"/>
</dbReference>
<comment type="similarity">
    <text evidence="5 6">Belongs to the adenylate kinase family.</text>
</comment>
<dbReference type="InterPro" id="IPR027417">
    <property type="entry name" value="P-loop_NTPase"/>
</dbReference>
<dbReference type="GO" id="GO:0004017">
    <property type="term" value="F:AMP kinase activity"/>
    <property type="evidence" value="ECO:0007669"/>
    <property type="project" value="UniProtKB-UniRule"/>
</dbReference>
<comment type="domain">
    <text evidence="5">Consists of three domains, a large central CORE domain and two small peripheral domains, NMPbind and LID, which undergo movements during catalysis. The LID domain closes over the site of phosphoryl transfer upon ATP binding. Assembling and dissambling the active center during each catalytic cycle provides an effective means to prevent ATP hydrolysis.</text>
</comment>
<evidence type="ECO:0000256" key="7">
    <source>
        <dbReference type="RuleBase" id="RU003331"/>
    </source>
</evidence>
<keyword evidence="4 5" id="KW-0418">Kinase</keyword>
<dbReference type="PRINTS" id="PR00094">
    <property type="entry name" value="ADENYLTKNASE"/>
</dbReference>